<feature type="non-terminal residue" evidence="1">
    <location>
        <position position="1"/>
    </location>
</feature>
<reference evidence="1" key="1">
    <citation type="submission" date="2021-02" db="EMBL/GenBank/DDBJ databases">
        <authorList>
            <person name="Nowell W R."/>
        </authorList>
    </citation>
    <scope>NUCLEOTIDE SEQUENCE</scope>
</reference>
<organism evidence="1 2">
    <name type="scientific">Adineta steineri</name>
    <dbReference type="NCBI Taxonomy" id="433720"/>
    <lineage>
        <taxon>Eukaryota</taxon>
        <taxon>Metazoa</taxon>
        <taxon>Spiralia</taxon>
        <taxon>Gnathifera</taxon>
        <taxon>Rotifera</taxon>
        <taxon>Eurotatoria</taxon>
        <taxon>Bdelloidea</taxon>
        <taxon>Adinetida</taxon>
        <taxon>Adinetidae</taxon>
        <taxon>Adineta</taxon>
    </lineage>
</organism>
<name>A0A820RGJ7_9BILA</name>
<sequence length="106" mass="11730">ISIPMNESALIAYNIELNSLANVRDYLVPFITNLLITTSNSTILQSTSLAQLTQATNQLTRNTLMLVSNKCYELSAALYAMFEKISYEDAQSASNQLFQCASNILN</sequence>
<dbReference type="Proteomes" id="UP000663868">
    <property type="component" value="Unassembled WGS sequence"/>
</dbReference>
<dbReference type="EMBL" id="CAJOBB010029171">
    <property type="protein sequence ID" value="CAF4434880.1"/>
    <property type="molecule type" value="Genomic_DNA"/>
</dbReference>
<gene>
    <name evidence="1" type="ORF">KXQ929_LOCUS53012</name>
</gene>
<evidence type="ECO:0000313" key="1">
    <source>
        <dbReference type="EMBL" id="CAF4434880.1"/>
    </source>
</evidence>
<comment type="caution">
    <text evidence="1">The sequence shown here is derived from an EMBL/GenBank/DDBJ whole genome shotgun (WGS) entry which is preliminary data.</text>
</comment>
<evidence type="ECO:0000313" key="2">
    <source>
        <dbReference type="Proteomes" id="UP000663868"/>
    </source>
</evidence>
<accession>A0A820RGJ7</accession>
<protein>
    <submittedName>
        <fullName evidence="1">Uncharacterized protein</fullName>
    </submittedName>
</protein>
<feature type="non-terminal residue" evidence="1">
    <location>
        <position position="106"/>
    </location>
</feature>
<proteinExistence type="predicted"/>
<dbReference type="AlphaFoldDB" id="A0A820RGJ7"/>